<dbReference type="Gene3D" id="1.10.10.10">
    <property type="entry name" value="Winged helix-like DNA-binding domain superfamily/Winged helix DNA-binding domain"/>
    <property type="match status" value="1"/>
</dbReference>
<feature type="DNA-binding region" description="OmpR/PhoB-type" evidence="3">
    <location>
        <begin position="1"/>
        <end position="90"/>
    </location>
</feature>
<gene>
    <name evidence="5" type="ORF">UXQ13_17590</name>
</gene>
<proteinExistence type="inferred from homology"/>
<evidence type="ECO:0000313" key="6">
    <source>
        <dbReference type="Proteomes" id="UP001373496"/>
    </source>
</evidence>
<dbReference type="PROSITE" id="PS51755">
    <property type="entry name" value="OMPR_PHOB"/>
    <property type="match status" value="1"/>
</dbReference>
<dbReference type="SUPFAM" id="SSF46894">
    <property type="entry name" value="C-terminal effector domain of the bipartite response regulators"/>
    <property type="match status" value="1"/>
</dbReference>
<dbReference type="PANTHER" id="PTHR47691:SF3">
    <property type="entry name" value="HTH-TYPE TRANSCRIPTIONAL REGULATOR RV0890C-RELATED"/>
    <property type="match status" value="1"/>
</dbReference>
<comment type="caution">
    <text evidence="5">The sequence shown here is derived from an EMBL/GenBank/DDBJ whole genome shotgun (WGS) entry which is preliminary data.</text>
</comment>
<dbReference type="InterPro" id="IPR001867">
    <property type="entry name" value="OmpR/PhoB-type_DNA-bd"/>
</dbReference>
<comment type="similarity">
    <text evidence="1">Belongs to the AfsR/DnrI/RedD regulatory family.</text>
</comment>
<evidence type="ECO:0000256" key="3">
    <source>
        <dbReference type="PROSITE-ProRule" id="PRU01091"/>
    </source>
</evidence>
<sequence length="1029" mass="107096">MTVVVELLGPVVVRVDGVSADLGVRARALLARLALDPGRVVSVDALVDALWDGAPPAAPANALQAVVSRVRRAVPGLPLVARAPGYLLDLPRDAVDACRLEDLATTDPAAAEALWRGEPLADLRDLAFTAAPAARWAELRLVAAERRLAGAGAAQLPELDRLFAEHPLREGLVALRVLALHRAGRTTDALAAHEQTRRRLAEELGLDPGPALRAAQLAVLREEEPERPVLRTALTSFRGRVAELDLVADRLAGGRLVTLLGPGGAGKTRLALEVAHQREASTSDGVWWVELAPVGEPRQLPAAVLTAVGQRTATTLERVPTVVEAGARLREVFASRRGLLVLDNCEHLVDAVARLTDDLLTACPGLVVLTTSREALGIPGEALVPVGPLPVPEADDPGAADADVVRLFADRARSADPSFAVTPATLPLLLEVCRRLDGMPLALELAAARLRTLGLAQIAARLDDRFALLTGGSRVALPRQQTLRAVVEWSWESLGSTEQEVGRRLSVPADGATLEAAEALCGPGVLDAVAGLVEKSLLSAVPEGDGVRYRMLETVRAYGAEQLDAAGERAATEAAHTAWCRSLLDRVDPLLRGPHQLDALRELRAEHDNLVAALQREVTAGRGEAAVHLAGRMAWFWLLSGQQTAAARQLAEVARLPATPSPMRTVCLTFAALAAADEQGWGGVRDVLAEVVALPAELGAAADEPVAVVSWALAVVFLGEPDRLAVSATHPDPWVRAVVHAATGLAAENDGRFDSLAEDLAAARAAFLELGDRWGISITSAGLGQLAAQDGDLPRAAELVAQALRCSDELGTSDDSPMLRVRVALLRAAAGDVADAAAQLDEVLVHLTRLGGPVLAFAESARAQVALLAGDRDLAELTSSAAVGRLGRGGSGPDQMSALVRTVRAQVLAGRGAVDAAVLAEAEDLLDQAQRETMHERGDMPVLAVVLVGRAVLAEAAGDPGGSARMLGLAEAVRGRPDRGDPLATGLRARLVAALGPAAVDAAVAAGVAVGRVAALAEVGAEVVSPSGS</sequence>
<dbReference type="InterPro" id="IPR011990">
    <property type="entry name" value="TPR-like_helical_dom_sf"/>
</dbReference>
<dbReference type="InterPro" id="IPR016032">
    <property type="entry name" value="Sig_transdc_resp-reg_C-effctor"/>
</dbReference>
<organism evidence="5 6">
    <name type="scientific">Klenkia terrae</name>
    <dbReference type="NCBI Taxonomy" id="1052259"/>
    <lineage>
        <taxon>Bacteria</taxon>
        <taxon>Bacillati</taxon>
        <taxon>Actinomycetota</taxon>
        <taxon>Actinomycetes</taxon>
        <taxon>Geodermatophilales</taxon>
        <taxon>Geodermatophilaceae</taxon>
        <taxon>Klenkia</taxon>
    </lineage>
</organism>
<dbReference type="Pfam" id="PF25872">
    <property type="entry name" value="HTH_77"/>
    <property type="match status" value="1"/>
</dbReference>
<dbReference type="PRINTS" id="PR00364">
    <property type="entry name" value="DISEASERSIST"/>
</dbReference>
<dbReference type="EMBL" id="JBAPLV010000021">
    <property type="protein sequence ID" value="MEI4280290.1"/>
    <property type="molecule type" value="Genomic_DNA"/>
</dbReference>
<evidence type="ECO:0000256" key="1">
    <source>
        <dbReference type="ARBA" id="ARBA00005820"/>
    </source>
</evidence>
<dbReference type="InterPro" id="IPR036388">
    <property type="entry name" value="WH-like_DNA-bd_sf"/>
</dbReference>
<dbReference type="Proteomes" id="UP001373496">
    <property type="component" value="Unassembled WGS sequence"/>
</dbReference>
<evidence type="ECO:0000313" key="5">
    <source>
        <dbReference type="EMBL" id="MEI4280290.1"/>
    </source>
</evidence>
<dbReference type="PANTHER" id="PTHR47691">
    <property type="entry name" value="REGULATOR-RELATED"/>
    <property type="match status" value="1"/>
</dbReference>
<dbReference type="InterPro" id="IPR058852">
    <property type="entry name" value="HTH_77"/>
</dbReference>
<dbReference type="Pfam" id="PF00486">
    <property type="entry name" value="Trans_reg_C"/>
    <property type="match status" value="1"/>
</dbReference>
<dbReference type="InterPro" id="IPR049945">
    <property type="entry name" value="AAA_22"/>
</dbReference>
<dbReference type="RefSeq" id="WP_336392620.1">
    <property type="nucleotide sequence ID" value="NZ_JBAPLV010000021.1"/>
</dbReference>
<dbReference type="CDD" id="cd15831">
    <property type="entry name" value="BTAD"/>
    <property type="match status" value="1"/>
</dbReference>
<feature type="domain" description="OmpR/PhoB-type" evidence="4">
    <location>
        <begin position="1"/>
        <end position="90"/>
    </location>
</feature>
<dbReference type="SMART" id="SM00862">
    <property type="entry name" value="Trans_reg_C"/>
    <property type="match status" value="1"/>
</dbReference>
<dbReference type="InterPro" id="IPR005158">
    <property type="entry name" value="BTAD"/>
</dbReference>
<dbReference type="Pfam" id="PF13401">
    <property type="entry name" value="AAA_22"/>
    <property type="match status" value="1"/>
</dbReference>
<dbReference type="SUPFAM" id="SSF48452">
    <property type="entry name" value="TPR-like"/>
    <property type="match status" value="1"/>
</dbReference>
<keyword evidence="2 3" id="KW-0238">DNA-binding</keyword>
<protein>
    <submittedName>
        <fullName evidence="5">BTAD domain-containing putative transcriptional regulator</fullName>
    </submittedName>
</protein>
<dbReference type="InterPro" id="IPR027417">
    <property type="entry name" value="P-loop_NTPase"/>
</dbReference>
<dbReference type="Pfam" id="PF03704">
    <property type="entry name" value="BTAD"/>
    <property type="match status" value="1"/>
</dbReference>
<dbReference type="SMART" id="SM01043">
    <property type="entry name" value="BTAD"/>
    <property type="match status" value="1"/>
</dbReference>
<dbReference type="Gene3D" id="1.25.40.10">
    <property type="entry name" value="Tetratricopeptide repeat domain"/>
    <property type="match status" value="2"/>
</dbReference>
<accession>A0ABU8ECC0</accession>
<evidence type="ECO:0000256" key="2">
    <source>
        <dbReference type="ARBA" id="ARBA00023125"/>
    </source>
</evidence>
<reference evidence="5 6" key="1">
    <citation type="submission" date="2024-03" db="EMBL/GenBank/DDBJ databases">
        <title>Draft genome sequence of Klenkia terrae.</title>
        <authorList>
            <person name="Duangmal K."/>
            <person name="Chantavorakit T."/>
        </authorList>
    </citation>
    <scope>NUCLEOTIDE SEQUENCE [LARGE SCALE GENOMIC DNA]</scope>
    <source>
        <strain evidence="5 6">JCM 17786</strain>
    </source>
</reference>
<dbReference type="SUPFAM" id="SSF52540">
    <property type="entry name" value="P-loop containing nucleoside triphosphate hydrolases"/>
    <property type="match status" value="1"/>
</dbReference>
<name>A0ABU8ECC0_9ACTN</name>
<keyword evidence="6" id="KW-1185">Reference proteome</keyword>
<evidence type="ECO:0000259" key="4">
    <source>
        <dbReference type="PROSITE" id="PS51755"/>
    </source>
</evidence>